<reference evidence="13 14" key="1">
    <citation type="journal article" date="2018" name="Gigascience">
        <title>Genomes of trombidid mites reveal novel predicted allergens and laterally-transferred genes associated with secondary metabolism.</title>
        <authorList>
            <person name="Dong X."/>
            <person name="Chaisiri K."/>
            <person name="Xia D."/>
            <person name="Armstrong S.D."/>
            <person name="Fang Y."/>
            <person name="Donnelly M.J."/>
            <person name="Kadowaki T."/>
            <person name="McGarry J.W."/>
            <person name="Darby A.C."/>
            <person name="Makepeace B.L."/>
        </authorList>
    </citation>
    <scope>NUCLEOTIDE SEQUENCE [LARGE SCALE GENOMIC DNA]</scope>
    <source>
        <strain evidence="13">UoL-UT</strain>
    </source>
</reference>
<keyword evidence="14" id="KW-1185">Reference proteome</keyword>
<dbReference type="Proteomes" id="UP000288716">
    <property type="component" value="Unassembled WGS sequence"/>
</dbReference>
<dbReference type="GO" id="GO:0016263">
    <property type="term" value="F:glycoprotein-N-acetylgalactosamine 3-beta-galactosyltransferase activity"/>
    <property type="evidence" value="ECO:0007669"/>
    <property type="project" value="UniProtKB-EC"/>
</dbReference>
<evidence type="ECO:0000256" key="5">
    <source>
        <dbReference type="ARBA" id="ARBA00022676"/>
    </source>
</evidence>
<evidence type="ECO:0000256" key="3">
    <source>
        <dbReference type="ARBA" id="ARBA00006462"/>
    </source>
</evidence>
<evidence type="ECO:0000259" key="12">
    <source>
        <dbReference type="Pfam" id="PF02434"/>
    </source>
</evidence>
<dbReference type="EC" id="2.4.1.122" evidence="4"/>
<dbReference type="UniPathway" id="UPA00378"/>
<dbReference type="VEuPathDB" id="VectorBase:LDEU012431"/>
<dbReference type="STRING" id="299467.A0A443RX29"/>
<comment type="pathway">
    <text evidence="2">Protein modification; protein glycosylation.</text>
</comment>
<evidence type="ECO:0000313" key="13">
    <source>
        <dbReference type="EMBL" id="RWS19609.1"/>
    </source>
</evidence>
<dbReference type="PANTHER" id="PTHR23033">
    <property type="entry name" value="BETA1,3-GALACTOSYLTRANSFERASE"/>
    <property type="match status" value="1"/>
</dbReference>
<keyword evidence="10" id="KW-1133">Transmembrane helix</keyword>
<dbReference type="InterPro" id="IPR026050">
    <property type="entry name" value="C1GALT1/C1GALT1_chp1"/>
</dbReference>
<feature type="domain" description="Fringe-like glycosyltransferase" evidence="12">
    <location>
        <begin position="2"/>
        <end position="129"/>
    </location>
</feature>
<sequence length="142" mass="16314">MTSPKNHQLKALHVKVTWGKRCNKLLFMSSEEDKSLPTIKLNVKEGRNNLWAKTRAAFAYVYNNHYNDADWFMKADDDTYVIIENLRYFLMSQNASEPIYFGCKFKHDTIKQGTVSGGAGYVLSKEALRLFVEKGMSADHPK</sequence>
<keyword evidence="8" id="KW-0547">Nucleotide-binding</keyword>
<keyword evidence="9" id="KW-0735">Signal-anchor</keyword>
<gene>
    <name evidence="13" type="ORF">B4U80_05977</name>
</gene>
<comment type="subcellular location">
    <subcellularLocation>
        <location evidence="1">Membrane</location>
        <topology evidence="1">Single-pass type II membrane protein</topology>
    </subcellularLocation>
</comment>
<dbReference type="GO" id="GO:0016020">
    <property type="term" value="C:membrane"/>
    <property type="evidence" value="ECO:0007669"/>
    <property type="project" value="UniProtKB-SubCell"/>
</dbReference>
<feature type="non-terminal residue" evidence="13">
    <location>
        <position position="142"/>
    </location>
</feature>
<dbReference type="GO" id="GO:0000166">
    <property type="term" value="F:nucleotide binding"/>
    <property type="evidence" value="ECO:0007669"/>
    <property type="project" value="UniProtKB-KW"/>
</dbReference>
<evidence type="ECO:0000256" key="4">
    <source>
        <dbReference type="ARBA" id="ARBA00012557"/>
    </source>
</evidence>
<keyword evidence="11" id="KW-0472">Membrane</keyword>
<keyword evidence="6 13" id="KW-0808">Transferase</keyword>
<evidence type="ECO:0000256" key="11">
    <source>
        <dbReference type="ARBA" id="ARBA00023136"/>
    </source>
</evidence>
<dbReference type="PANTHER" id="PTHR23033:SF14">
    <property type="entry name" value="GLYCOPROTEIN-N-ACETYLGALACTOSAMINE 3-BETA-GALACTOSYLTRANSFERASE 1-RELATED"/>
    <property type="match status" value="1"/>
</dbReference>
<dbReference type="OrthoDB" id="414175at2759"/>
<evidence type="ECO:0000256" key="10">
    <source>
        <dbReference type="ARBA" id="ARBA00022989"/>
    </source>
</evidence>
<protein>
    <recommendedName>
        <fullName evidence="4">N-acetylgalactosaminide beta-1,3-galactosyltransferase</fullName>
        <ecNumber evidence="4">2.4.1.122</ecNumber>
    </recommendedName>
</protein>
<evidence type="ECO:0000256" key="1">
    <source>
        <dbReference type="ARBA" id="ARBA00004606"/>
    </source>
</evidence>
<name>A0A443RX29_9ACAR</name>
<comment type="similarity">
    <text evidence="3">Belongs to the glycosyltransferase 31 family. Beta3-Gal-T subfamily.</text>
</comment>
<evidence type="ECO:0000256" key="7">
    <source>
        <dbReference type="ARBA" id="ARBA00022692"/>
    </source>
</evidence>
<keyword evidence="7" id="KW-0812">Transmembrane</keyword>
<dbReference type="EMBL" id="NCKV01024415">
    <property type="protein sequence ID" value="RWS19609.1"/>
    <property type="molecule type" value="Genomic_DNA"/>
</dbReference>
<keyword evidence="5 13" id="KW-0328">Glycosyltransferase</keyword>
<dbReference type="Pfam" id="PF02434">
    <property type="entry name" value="Fringe"/>
    <property type="match status" value="1"/>
</dbReference>
<dbReference type="Gene3D" id="3.90.550.50">
    <property type="match status" value="1"/>
</dbReference>
<accession>A0A443RX29</accession>
<proteinExistence type="inferred from homology"/>
<dbReference type="InterPro" id="IPR003378">
    <property type="entry name" value="Fringe-like_glycosylTrfase"/>
</dbReference>
<evidence type="ECO:0000256" key="2">
    <source>
        <dbReference type="ARBA" id="ARBA00004922"/>
    </source>
</evidence>
<evidence type="ECO:0000256" key="6">
    <source>
        <dbReference type="ARBA" id="ARBA00022679"/>
    </source>
</evidence>
<dbReference type="AlphaFoldDB" id="A0A443RX29"/>
<organism evidence="13 14">
    <name type="scientific">Leptotrombidium deliense</name>
    <dbReference type="NCBI Taxonomy" id="299467"/>
    <lineage>
        <taxon>Eukaryota</taxon>
        <taxon>Metazoa</taxon>
        <taxon>Ecdysozoa</taxon>
        <taxon>Arthropoda</taxon>
        <taxon>Chelicerata</taxon>
        <taxon>Arachnida</taxon>
        <taxon>Acari</taxon>
        <taxon>Acariformes</taxon>
        <taxon>Trombidiformes</taxon>
        <taxon>Prostigmata</taxon>
        <taxon>Anystina</taxon>
        <taxon>Parasitengona</taxon>
        <taxon>Trombiculoidea</taxon>
        <taxon>Trombiculidae</taxon>
        <taxon>Leptotrombidium</taxon>
    </lineage>
</organism>
<comment type="caution">
    <text evidence="13">The sequence shown here is derived from an EMBL/GenBank/DDBJ whole genome shotgun (WGS) entry which is preliminary data.</text>
</comment>
<evidence type="ECO:0000256" key="8">
    <source>
        <dbReference type="ARBA" id="ARBA00022741"/>
    </source>
</evidence>
<evidence type="ECO:0000313" key="14">
    <source>
        <dbReference type="Proteomes" id="UP000288716"/>
    </source>
</evidence>
<evidence type="ECO:0000256" key="9">
    <source>
        <dbReference type="ARBA" id="ARBA00022968"/>
    </source>
</evidence>